<dbReference type="EMBL" id="LGLV01000009">
    <property type="protein sequence ID" value="OBZ94659.1"/>
    <property type="molecule type" value="Genomic_DNA"/>
</dbReference>
<evidence type="ECO:0000259" key="1">
    <source>
        <dbReference type="Pfam" id="PF07238"/>
    </source>
</evidence>
<evidence type="ECO:0000313" key="3">
    <source>
        <dbReference type="Proteomes" id="UP000093111"/>
    </source>
</evidence>
<gene>
    <name evidence="2" type="ORF">ADU59_15920</name>
</gene>
<dbReference type="Pfam" id="PF07238">
    <property type="entry name" value="PilZ"/>
    <property type="match status" value="1"/>
</dbReference>
<dbReference type="InterPro" id="IPR009875">
    <property type="entry name" value="PilZ_domain"/>
</dbReference>
<sequence>MAMSTEEHRNAQRTRALKGARIVYNHGHSSLNCTIRNLSEGGAKIVVETTIGIPDGFTLMLDDGASHDCSVRWKKITEMGVQFLPA</sequence>
<dbReference type="SUPFAM" id="SSF141371">
    <property type="entry name" value="PilZ domain-like"/>
    <property type="match status" value="1"/>
</dbReference>
<reference evidence="2 3" key="1">
    <citation type="journal article" date="2016" name="Syst. Appl. Microbiol.">
        <title>Pararhizobium polonicum sp. nov. isolated from tumors on stone fruit rootstocks.</title>
        <authorList>
            <person name="Pulawska J."/>
            <person name="Kuzmanovic N."/>
            <person name="Willems A."/>
            <person name="Pothier J.F."/>
        </authorList>
    </citation>
    <scope>NUCLEOTIDE SEQUENCE [LARGE SCALE GENOMIC DNA]</scope>
    <source>
        <strain evidence="2 3">F5.1</strain>
    </source>
</reference>
<keyword evidence="3" id="KW-1185">Reference proteome</keyword>
<protein>
    <recommendedName>
        <fullName evidence="1">PilZ domain-containing protein</fullName>
    </recommendedName>
</protein>
<dbReference type="AlphaFoldDB" id="A0A1C7P0A4"/>
<feature type="domain" description="PilZ" evidence="1">
    <location>
        <begin position="8"/>
        <end position="85"/>
    </location>
</feature>
<proteinExistence type="predicted"/>
<dbReference type="Gene3D" id="2.40.10.220">
    <property type="entry name" value="predicted glycosyltransferase like domains"/>
    <property type="match status" value="1"/>
</dbReference>
<comment type="caution">
    <text evidence="2">The sequence shown here is derived from an EMBL/GenBank/DDBJ whole genome shotgun (WGS) entry which is preliminary data.</text>
</comment>
<dbReference type="STRING" id="1612624.ADU59_15920"/>
<accession>A0A1C7P0A4</accession>
<evidence type="ECO:0000313" key="2">
    <source>
        <dbReference type="EMBL" id="OBZ94659.1"/>
    </source>
</evidence>
<organism evidence="2 3">
    <name type="scientific">Pararhizobium polonicum</name>
    <dbReference type="NCBI Taxonomy" id="1612624"/>
    <lineage>
        <taxon>Bacteria</taxon>
        <taxon>Pseudomonadati</taxon>
        <taxon>Pseudomonadota</taxon>
        <taxon>Alphaproteobacteria</taxon>
        <taxon>Hyphomicrobiales</taxon>
        <taxon>Rhizobiaceae</taxon>
        <taxon>Rhizobium/Agrobacterium group</taxon>
        <taxon>Pararhizobium</taxon>
    </lineage>
</organism>
<dbReference type="GO" id="GO:0035438">
    <property type="term" value="F:cyclic-di-GMP binding"/>
    <property type="evidence" value="ECO:0007669"/>
    <property type="project" value="InterPro"/>
</dbReference>
<name>A0A1C7P0A4_9HYPH</name>
<dbReference type="Proteomes" id="UP000093111">
    <property type="component" value="Unassembled WGS sequence"/>
</dbReference>